<comment type="caution">
    <text evidence="1">The sequence shown here is derived from an EMBL/GenBank/DDBJ whole genome shotgun (WGS) entry which is preliminary data.</text>
</comment>
<accession>A0ABN9KWY5</accession>
<evidence type="ECO:0000313" key="2">
    <source>
        <dbReference type="Proteomes" id="UP001176940"/>
    </source>
</evidence>
<reference evidence="1" key="1">
    <citation type="submission" date="2023-07" db="EMBL/GenBank/DDBJ databases">
        <authorList>
            <person name="Stuckert A."/>
        </authorList>
    </citation>
    <scope>NUCLEOTIDE SEQUENCE</scope>
</reference>
<sequence>MDLENEKQQAEEKLKKLVCFNFTMKSLNMNLLTNIHFTNAERTLK</sequence>
<evidence type="ECO:0000313" key="1">
    <source>
        <dbReference type="EMBL" id="CAJ0927477.1"/>
    </source>
</evidence>
<dbReference type="EMBL" id="CAUEEQ010004447">
    <property type="protein sequence ID" value="CAJ0927477.1"/>
    <property type="molecule type" value="Genomic_DNA"/>
</dbReference>
<proteinExistence type="predicted"/>
<gene>
    <name evidence="1" type="ORF">RIMI_LOCUS3044500</name>
</gene>
<name>A0ABN9KWY5_9NEOB</name>
<organism evidence="1 2">
    <name type="scientific">Ranitomeya imitator</name>
    <name type="common">mimic poison frog</name>
    <dbReference type="NCBI Taxonomy" id="111125"/>
    <lineage>
        <taxon>Eukaryota</taxon>
        <taxon>Metazoa</taxon>
        <taxon>Chordata</taxon>
        <taxon>Craniata</taxon>
        <taxon>Vertebrata</taxon>
        <taxon>Euteleostomi</taxon>
        <taxon>Amphibia</taxon>
        <taxon>Batrachia</taxon>
        <taxon>Anura</taxon>
        <taxon>Neobatrachia</taxon>
        <taxon>Hyloidea</taxon>
        <taxon>Dendrobatidae</taxon>
        <taxon>Dendrobatinae</taxon>
        <taxon>Ranitomeya</taxon>
    </lineage>
</organism>
<dbReference type="Proteomes" id="UP001176940">
    <property type="component" value="Unassembled WGS sequence"/>
</dbReference>
<protein>
    <submittedName>
        <fullName evidence="1">Uncharacterized protein</fullName>
    </submittedName>
</protein>
<keyword evidence="2" id="KW-1185">Reference proteome</keyword>